<dbReference type="EMBL" id="JBHTIU010000039">
    <property type="protein sequence ID" value="MFD0869959.1"/>
    <property type="molecule type" value="Genomic_DNA"/>
</dbReference>
<dbReference type="SUPFAM" id="SSF51219">
    <property type="entry name" value="TRAP-like"/>
    <property type="match status" value="1"/>
</dbReference>
<keyword evidence="2" id="KW-1185">Reference proteome</keyword>
<dbReference type="InterPro" id="IPR036983">
    <property type="entry name" value="AIM24_sf"/>
</dbReference>
<accession>A0ABW3DCI9</accession>
<dbReference type="Pfam" id="PF01987">
    <property type="entry name" value="AIM24"/>
    <property type="match status" value="1"/>
</dbReference>
<proteinExistence type="predicted"/>
<reference evidence="2" key="1">
    <citation type="journal article" date="2019" name="Int. J. Syst. Evol. Microbiol.">
        <title>The Global Catalogue of Microorganisms (GCM) 10K type strain sequencing project: providing services to taxonomists for standard genome sequencing and annotation.</title>
        <authorList>
            <consortium name="The Broad Institute Genomics Platform"/>
            <consortium name="The Broad Institute Genome Sequencing Center for Infectious Disease"/>
            <person name="Wu L."/>
            <person name="Ma J."/>
        </authorList>
    </citation>
    <scope>NUCLEOTIDE SEQUENCE [LARGE SCALE GENOMIC DNA]</scope>
    <source>
        <strain evidence="2">CCUG 57263</strain>
    </source>
</reference>
<name>A0ABW3DCI9_9BACL</name>
<dbReference type="Proteomes" id="UP001597120">
    <property type="component" value="Unassembled WGS sequence"/>
</dbReference>
<dbReference type="Gene3D" id="3.60.160.10">
    <property type="entry name" value="Mitochondrial biogenesis AIM24"/>
    <property type="match status" value="1"/>
</dbReference>
<dbReference type="RefSeq" id="WP_379288435.1">
    <property type="nucleotide sequence ID" value="NZ_JBHTIU010000039.1"/>
</dbReference>
<dbReference type="InterPro" id="IPR002838">
    <property type="entry name" value="AIM24"/>
</dbReference>
<dbReference type="InterPro" id="IPR016031">
    <property type="entry name" value="Trp_RNA-bd_attenuator-like_dom"/>
</dbReference>
<comment type="caution">
    <text evidence="1">The sequence shown here is derived from an EMBL/GenBank/DDBJ whole genome shotgun (WGS) entry which is preliminary data.</text>
</comment>
<evidence type="ECO:0000313" key="2">
    <source>
        <dbReference type="Proteomes" id="UP001597120"/>
    </source>
</evidence>
<evidence type="ECO:0000313" key="1">
    <source>
        <dbReference type="EMBL" id="MFD0869959.1"/>
    </source>
</evidence>
<organism evidence="1 2">
    <name type="scientific">Paenibacillus residui</name>
    <dbReference type="NCBI Taxonomy" id="629724"/>
    <lineage>
        <taxon>Bacteria</taxon>
        <taxon>Bacillati</taxon>
        <taxon>Bacillota</taxon>
        <taxon>Bacilli</taxon>
        <taxon>Bacillales</taxon>
        <taxon>Paenibacillaceae</taxon>
        <taxon>Paenibacillus</taxon>
    </lineage>
</organism>
<sequence>MDIIYNIHPGNGQSLGMEVRLEDHEKLYMLHSEMIIAFQGASHQREDRIMDLKGMVRKKKWLRSDLSGPCRFVLSLPAGYSVRSIPVKDQEDFLFDVRHVLFYTSGVQMKSVIQRMKNVVVTRDWVRMKFFGEGEIGILSQGPLVEMKLSEDEPIYIDAGCLVAYPQNAKLDLCVYGNQLAGQHMNYHWKITGQGYVLMQTGKPGLRLEEHLQDDGLIKRLLREIIPFGGVFIK</sequence>
<protein>
    <submittedName>
        <fullName evidence="1">AIM24 family protein</fullName>
    </submittedName>
</protein>
<gene>
    <name evidence="1" type="ORF">ACFQ03_12430</name>
</gene>